<dbReference type="Proteomes" id="UP000315525">
    <property type="component" value="Unassembled WGS sequence"/>
</dbReference>
<evidence type="ECO:0000259" key="2">
    <source>
        <dbReference type="Pfam" id="PF13860"/>
    </source>
</evidence>
<dbReference type="SUPFAM" id="SSF89372">
    <property type="entry name" value="Fucose-specific lectin"/>
    <property type="match status" value="2"/>
</dbReference>
<proteinExistence type="predicted"/>
<dbReference type="Gene3D" id="2.60.40.4070">
    <property type="match status" value="1"/>
</dbReference>
<evidence type="ECO:0000313" key="4">
    <source>
        <dbReference type="Proteomes" id="UP000315525"/>
    </source>
</evidence>
<feature type="domain" description="FlgD/Vpr Ig-like" evidence="2">
    <location>
        <begin position="724"/>
        <end position="776"/>
    </location>
</feature>
<feature type="chain" id="PRO_5022213954" evidence="1">
    <location>
        <begin position="25"/>
        <end position="795"/>
    </location>
</feature>
<accession>A0A523USE5</accession>
<feature type="signal peptide" evidence="1">
    <location>
        <begin position="1"/>
        <end position="24"/>
    </location>
</feature>
<comment type="caution">
    <text evidence="3">The sequence shown here is derived from an EMBL/GenBank/DDBJ whole genome shotgun (WGS) entry which is preliminary data.</text>
</comment>
<dbReference type="NCBIfam" id="TIGR04183">
    <property type="entry name" value="Por_Secre_tail"/>
    <property type="match status" value="1"/>
</dbReference>
<dbReference type="Pfam" id="PF13860">
    <property type="entry name" value="FlgD_ig"/>
    <property type="match status" value="1"/>
</dbReference>
<protein>
    <submittedName>
        <fullName evidence="3">T9SS type A sorting domain-containing protein</fullName>
    </submittedName>
</protein>
<dbReference type="AlphaFoldDB" id="A0A523USE5"/>
<sequence length="795" mass="87609">MRRYLFWFCVLFALLAVIPASVQAQWIIELVDSTGTVGEHASLAVDGAGYPHISYYTYSTTSLKYAYKDAGGWNIEEPDAAGDVGQYTSLVLDDSGYPHISYYDNTVTLWDLKYVYKDSSGWHRERVDQPGSAGKFTSLALDKAGFPHISYDKLVGMGDTDLRFAKKDAGGWQTETVDATGTAGQHTSLALDSDGFPHISYYELNDSDLKYARWTGLTWSLETVDSPGSAGSYTSLVLDENGYPHISYHDEGGTNLKYAYKDAGGWNIETVDDVGDVGEFTSLALDFEGYPHISYYDRGNGGLKYAHLDSAGWHTDTVESGPLPLDVGQYSSLALQNGRVPHICYYDNFRKDLRYAYKIVSDVGVLSLDSPPDTVCPDSTYPVCVTVTNFGNVTSSFDAILTLELFAETLSVVDLPPGTDLAICFSDWTVPSALDTNYRIIVCTEMIDDERAGNDCILKNVFAWGECDEYHDVGVSTIYSPQDTVCFGATYIPCALVENYGNRTETFDVVLTLDSYAETLEVPDLVAGDDTMICFSDWTVPFISDTTYMMTFCAEVPADTNLANGCAVESLFAYDCPFINCAITSSQSPPDTVCTDSTYPVCATIENFGNVISSFPVFLFLEASSETLQVDSLMPGEDTTVCFSDWTVPPSPDTTHEVLFQIDLPGDEYPQDNRLNRYIHTVLCVGIEEKGTGVLSPSFFMLHQNRPNPAVGQTEILYHIPQDSRVNLVVYDITGRTIRRLVNEPLEAGIHSVIWDGMNDAKEDLPPGVYFYKLMADPGSGTEPYGATRKVVLLR</sequence>
<keyword evidence="1" id="KW-0732">Signal</keyword>
<dbReference type="EMBL" id="SOJN01000087">
    <property type="protein sequence ID" value="TET45309.1"/>
    <property type="molecule type" value="Genomic_DNA"/>
</dbReference>
<dbReference type="Gene3D" id="2.60.40.10">
    <property type="entry name" value="Immunoglobulins"/>
    <property type="match status" value="1"/>
</dbReference>
<dbReference type="Gene3D" id="2.120.10.70">
    <property type="entry name" value="Fucose-specific lectin"/>
    <property type="match status" value="2"/>
</dbReference>
<evidence type="ECO:0000256" key="1">
    <source>
        <dbReference type="SAM" id="SignalP"/>
    </source>
</evidence>
<evidence type="ECO:0000313" key="3">
    <source>
        <dbReference type="EMBL" id="TET45309.1"/>
    </source>
</evidence>
<dbReference type="InterPro" id="IPR026444">
    <property type="entry name" value="Secre_tail"/>
</dbReference>
<gene>
    <name evidence="3" type="ORF">E3J62_07775</name>
</gene>
<reference evidence="3 4" key="1">
    <citation type="submission" date="2019-03" db="EMBL/GenBank/DDBJ databases">
        <title>Metabolic potential of uncultured bacteria and archaea associated with petroleum seepage in deep-sea sediments.</title>
        <authorList>
            <person name="Dong X."/>
            <person name="Hubert C."/>
        </authorList>
    </citation>
    <scope>NUCLEOTIDE SEQUENCE [LARGE SCALE GENOMIC DNA]</scope>
    <source>
        <strain evidence="3">E44_bin18</strain>
    </source>
</reference>
<dbReference type="InterPro" id="IPR025965">
    <property type="entry name" value="FlgD/Vpr_Ig-like"/>
</dbReference>
<organism evidence="3 4">
    <name type="scientific">candidate division TA06 bacterium</name>
    <dbReference type="NCBI Taxonomy" id="2250710"/>
    <lineage>
        <taxon>Bacteria</taxon>
        <taxon>Bacteria division TA06</taxon>
    </lineage>
</organism>
<dbReference type="InterPro" id="IPR013783">
    <property type="entry name" value="Ig-like_fold"/>
</dbReference>
<name>A0A523USE5_UNCT6</name>